<feature type="region of interest" description="Disordered" evidence="1">
    <location>
        <begin position="94"/>
        <end position="175"/>
    </location>
</feature>
<name>A0A1I7YE40_9BILA</name>
<feature type="compositionally biased region" description="Basic residues" evidence="1">
    <location>
        <begin position="153"/>
        <end position="167"/>
    </location>
</feature>
<sequence>MFSPFQCKDDRVYASQVRRTQGTAGDRRGRYHRPGALRPGCLHHLQRHQHLPRLHRLPCRLRRPEDVPDAQHHAPRSPRLLAHGHRHRERDGHRHGAAWRHRHHSRQLQDVRRPGRRGLQGQALQAGLHLQPPLHPRVGHRRRPGQDQGEVRLHRHPGHLHRSRRRQAPWTGHLA</sequence>
<feature type="compositionally biased region" description="Basic residues" evidence="1">
    <location>
        <begin position="95"/>
        <end position="106"/>
    </location>
</feature>
<feature type="compositionally biased region" description="Low complexity" evidence="1">
    <location>
        <begin position="117"/>
        <end position="132"/>
    </location>
</feature>
<reference evidence="3" key="1">
    <citation type="submission" date="2016-11" db="UniProtKB">
        <authorList>
            <consortium name="WormBaseParasite"/>
        </authorList>
    </citation>
    <scope>IDENTIFICATION</scope>
</reference>
<keyword evidence="2" id="KW-1185">Reference proteome</keyword>
<dbReference type="AlphaFoldDB" id="A0A1I7YE40"/>
<protein>
    <submittedName>
        <fullName evidence="3">Uncharacterized protein</fullName>
    </submittedName>
</protein>
<evidence type="ECO:0000256" key="1">
    <source>
        <dbReference type="SAM" id="MobiDB-lite"/>
    </source>
</evidence>
<dbReference type="Proteomes" id="UP000095287">
    <property type="component" value="Unplaced"/>
</dbReference>
<accession>A0A1I7YE40</accession>
<evidence type="ECO:0000313" key="3">
    <source>
        <dbReference type="WBParaSite" id="L893_g15458.t1"/>
    </source>
</evidence>
<organism evidence="2 3">
    <name type="scientific">Steinernema glaseri</name>
    <dbReference type="NCBI Taxonomy" id="37863"/>
    <lineage>
        <taxon>Eukaryota</taxon>
        <taxon>Metazoa</taxon>
        <taxon>Ecdysozoa</taxon>
        <taxon>Nematoda</taxon>
        <taxon>Chromadorea</taxon>
        <taxon>Rhabditida</taxon>
        <taxon>Tylenchina</taxon>
        <taxon>Panagrolaimomorpha</taxon>
        <taxon>Strongyloidoidea</taxon>
        <taxon>Steinernematidae</taxon>
        <taxon>Steinernema</taxon>
    </lineage>
</organism>
<dbReference type="WBParaSite" id="L893_g15458.t1">
    <property type="protein sequence ID" value="L893_g15458.t1"/>
    <property type="gene ID" value="L893_g15458"/>
</dbReference>
<evidence type="ECO:0000313" key="2">
    <source>
        <dbReference type="Proteomes" id="UP000095287"/>
    </source>
</evidence>
<proteinExistence type="predicted"/>